<proteinExistence type="predicted"/>
<gene>
    <name evidence="2" type="ORF">BCR33DRAFT_721621</name>
    <name evidence="1" type="ORF">BCR33DRAFT_727401</name>
</gene>
<accession>A0A1Y2BRA3</accession>
<dbReference type="EMBL" id="MCGO01000141">
    <property type="protein sequence ID" value="ORY24541.1"/>
    <property type="molecule type" value="Genomic_DNA"/>
</dbReference>
<organism evidence="2 3">
    <name type="scientific">Rhizoclosmatium globosum</name>
    <dbReference type="NCBI Taxonomy" id="329046"/>
    <lineage>
        <taxon>Eukaryota</taxon>
        <taxon>Fungi</taxon>
        <taxon>Fungi incertae sedis</taxon>
        <taxon>Chytridiomycota</taxon>
        <taxon>Chytridiomycota incertae sedis</taxon>
        <taxon>Chytridiomycetes</taxon>
        <taxon>Chytridiales</taxon>
        <taxon>Chytriomycetaceae</taxon>
        <taxon>Rhizoclosmatium</taxon>
    </lineage>
</organism>
<sequence>MSYSPLFQASESAPSLALFAYPADHFDDGENIPSFKKSFSVVEVHSFEPFDVVYESVKTRVEAEGMVKNGRTVIFAIVNGESGDAAVICEKLVGEYGLKSVKFGGEEEGDAGIVVESDVAIEDVDEEISAQIAEHLLESVRVEVGKAKENKAAGLIVEASLGFSPLFDSSSDSEEKPALALFAYPAEHFDDSELVDLSNALNVIEVHSYEPFESVVESVKKSLEGEGLVDGFNVIFAIGSGASNEQSHLLCVKLAEEFGLRLFQFGTQ</sequence>
<reference evidence="2 3" key="1">
    <citation type="submission" date="2016-07" db="EMBL/GenBank/DDBJ databases">
        <title>Pervasive Adenine N6-methylation of Active Genes in Fungi.</title>
        <authorList>
            <consortium name="DOE Joint Genome Institute"/>
            <person name="Mondo S.J."/>
            <person name="Dannebaum R.O."/>
            <person name="Kuo R.C."/>
            <person name="Labutti K."/>
            <person name="Haridas S."/>
            <person name="Kuo A."/>
            <person name="Salamov A."/>
            <person name="Ahrendt S.R."/>
            <person name="Lipzen A."/>
            <person name="Sullivan W."/>
            <person name="Andreopoulos W.B."/>
            <person name="Clum A."/>
            <person name="Lindquist E."/>
            <person name="Daum C."/>
            <person name="Ramamoorthy G.K."/>
            <person name="Gryganskyi A."/>
            <person name="Culley D."/>
            <person name="Magnuson J.K."/>
            <person name="James T.Y."/>
            <person name="O'Malley M.A."/>
            <person name="Stajich J.E."/>
            <person name="Spatafora J.W."/>
            <person name="Visel A."/>
            <person name="Grigoriev I.V."/>
        </authorList>
    </citation>
    <scope>NUCLEOTIDE SEQUENCE [LARGE SCALE GENOMIC DNA]</scope>
    <source>
        <strain evidence="2 3">JEL800</strain>
    </source>
</reference>
<dbReference type="EMBL" id="MCGO01000051">
    <property type="protein sequence ID" value="ORY37271.1"/>
    <property type="molecule type" value="Genomic_DNA"/>
</dbReference>
<evidence type="ECO:0000313" key="3">
    <source>
        <dbReference type="Proteomes" id="UP000193642"/>
    </source>
</evidence>
<dbReference type="OrthoDB" id="2165736at2759"/>
<name>A0A1Y2BRA3_9FUNG</name>
<evidence type="ECO:0000313" key="2">
    <source>
        <dbReference type="EMBL" id="ORY37271.1"/>
    </source>
</evidence>
<comment type="caution">
    <text evidence="2">The sequence shown here is derived from an EMBL/GenBank/DDBJ whole genome shotgun (WGS) entry which is preliminary data.</text>
</comment>
<dbReference type="Proteomes" id="UP000193642">
    <property type="component" value="Unassembled WGS sequence"/>
</dbReference>
<evidence type="ECO:0000313" key="1">
    <source>
        <dbReference type="EMBL" id="ORY24541.1"/>
    </source>
</evidence>
<protein>
    <submittedName>
        <fullName evidence="2">Uncharacterized protein</fullName>
    </submittedName>
</protein>
<keyword evidence="3" id="KW-1185">Reference proteome</keyword>
<dbReference type="AlphaFoldDB" id="A0A1Y2BRA3"/>